<dbReference type="Proteomes" id="UP000280444">
    <property type="component" value="Unassembled WGS sequence"/>
</dbReference>
<reference evidence="2 3" key="1">
    <citation type="submission" date="2018-11" db="EMBL/GenBank/DDBJ databases">
        <title>Genomes From Bacteria Associated with the Canine Oral Cavity: a Test Case for Automated Genome-Based Taxonomic Assignment.</title>
        <authorList>
            <person name="Coil D.A."/>
            <person name="Jospin G."/>
            <person name="Darling A.E."/>
            <person name="Wallis C."/>
            <person name="Davis I.J."/>
            <person name="Harris S."/>
            <person name="Eisen J.A."/>
            <person name="Holcombe L.J."/>
            <person name="O'Flynn C."/>
        </authorList>
    </citation>
    <scope>NUCLEOTIDE SEQUENCE [LARGE SCALE GENOMIC DNA]</scope>
    <source>
        <strain evidence="2 3">OH770</strain>
    </source>
</reference>
<comment type="caution">
    <text evidence="2">The sequence shown here is derived from an EMBL/GenBank/DDBJ whole genome shotgun (WGS) entry which is preliminary data.</text>
</comment>
<protein>
    <submittedName>
        <fullName evidence="2">Alpha/beta hydrolase</fullName>
    </submittedName>
</protein>
<evidence type="ECO:0000259" key="1">
    <source>
        <dbReference type="Pfam" id="PF12697"/>
    </source>
</evidence>
<keyword evidence="3" id="KW-1185">Reference proteome</keyword>
<dbReference type="InterPro" id="IPR029058">
    <property type="entry name" value="AB_hydrolase_fold"/>
</dbReference>
<dbReference type="SUPFAM" id="SSF53474">
    <property type="entry name" value="alpha/beta-Hydrolases"/>
    <property type="match status" value="1"/>
</dbReference>
<keyword evidence="2" id="KW-0378">Hydrolase</keyword>
<name>A0A3P1SH74_9ACTO</name>
<dbReference type="EMBL" id="RQZF01000001">
    <property type="protein sequence ID" value="RRC96105.1"/>
    <property type="molecule type" value="Genomic_DNA"/>
</dbReference>
<sequence>MDYRNYGSFLPHPRQGAATDPATSQSWAWKGHTIHVARRVNAHAPVQMIVCHGAGGYSDALWPICAQIPVRLCDLHIPDLPLYGHTSTSEPRMVRYGDWIDCLHDYIQNIDDGRPVILWGFSIGGLLAREVASRLPFVNEVIATCLVDPRSLRARLHIGRWGLGVMGAPFLGLGRRSPFAELMIPMRYVANMGRMSRNSDLSLLCMRDPRGGGTRIPLGFLASFLTYRHAFTTSQGREPVHTTLVHPAKDAWTPPSLSVKTLDRMDGSKRIVMLENCGHFPVEEPGLTQLIAVVTQLLEDATRTPEKSRSKRLIKGNE</sequence>
<dbReference type="AlphaFoldDB" id="A0A3P1SH74"/>
<dbReference type="Pfam" id="PF12697">
    <property type="entry name" value="Abhydrolase_6"/>
    <property type="match status" value="1"/>
</dbReference>
<accession>A0A3P1SH74</accession>
<gene>
    <name evidence="2" type="ORF">EII11_00010</name>
</gene>
<dbReference type="InterPro" id="IPR000073">
    <property type="entry name" value="AB_hydrolase_1"/>
</dbReference>
<organism evidence="2 3">
    <name type="scientific">Schaalia canis</name>
    <dbReference type="NCBI Taxonomy" id="100469"/>
    <lineage>
        <taxon>Bacteria</taxon>
        <taxon>Bacillati</taxon>
        <taxon>Actinomycetota</taxon>
        <taxon>Actinomycetes</taxon>
        <taxon>Actinomycetales</taxon>
        <taxon>Actinomycetaceae</taxon>
        <taxon>Schaalia</taxon>
    </lineage>
</organism>
<feature type="domain" description="AB hydrolase-1" evidence="1">
    <location>
        <begin position="49"/>
        <end position="285"/>
    </location>
</feature>
<dbReference type="Gene3D" id="3.40.50.1820">
    <property type="entry name" value="alpha/beta hydrolase"/>
    <property type="match status" value="1"/>
</dbReference>
<dbReference type="PANTHER" id="PTHR43689:SF8">
    <property type="entry name" value="ALPHA_BETA-HYDROLASES SUPERFAMILY PROTEIN"/>
    <property type="match status" value="1"/>
</dbReference>
<evidence type="ECO:0000313" key="2">
    <source>
        <dbReference type="EMBL" id="RRC96105.1"/>
    </source>
</evidence>
<dbReference type="PANTHER" id="PTHR43689">
    <property type="entry name" value="HYDROLASE"/>
    <property type="match status" value="1"/>
</dbReference>
<proteinExistence type="predicted"/>
<dbReference type="OrthoDB" id="1376138at2"/>
<evidence type="ECO:0000313" key="3">
    <source>
        <dbReference type="Proteomes" id="UP000280444"/>
    </source>
</evidence>
<dbReference type="GO" id="GO:0016787">
    <property type="term" value="F:hydrolase activity"/>
    <property type="evidence" value="ECO:0007669"/>
    <property type="project" value="UniProtKB-KW"/>
</dbReference>